<keyword evidence="2" id="KW-0812">Transmembrane</keyword>
<dbReference type="PANTHER" id="PTHR35272">
    <property type="entry name" value="THIOL:DISULFIDE INTERCHANGE PROTEIN DSBC-RELATED"/>
    <property type="match status" value="1"/>
</dbReference>
<dbReference type="RefSeq" id="WP_272742968.1">
    <property type="nucleotide sequence ID" value="NZ_JAQQKV010000001.1"/>
</dbReference>
<dbReference type="Gene3D" id="3.40.30.10">
    <property type="entry name" value="Glutaredoxin"/>
    <property type="match status" value="1"/>
</dbReference>
<dbReference type="PROSITE" id="PS51352">
    <property type="entry name" value="THIOREDOXIN_2"/>
    <property type="match status" value="1"/>
</dbReference>
<gene>
    <name evidence="4" type="ORF">PQU98_00705</name>
</gene>
<dbReference type="PANTHER" id="PTHR35272:SF3">
    <property type="entry name" value="THIOL:DISULFIDE INTERCHANGE PROTEIN DSBC"/>
    <property type="match status" value="1"/>
</dbReference>
<comment type="caution">
    <text evidence="4">The sequence shown here is derived from an EMBL/GenBank/DDBJ whole genome shotgun (WGS) entry which is preliminary data.</text>
</comment>
<dbReference type="SUPFAM" id="SSF52833">
    <property type="entry name" value="Thioredoxin-like"/>
    <property type="match status" value="1"/>
</dbReference>
<evidence type="ECO:0000256" key="1">
    <source>
        <dbReference type="ARBA" id="ARBA00003565"/>
    </source>
</evidence>
<organism evidence="4 5">
    <name type="scientific">Asticcacaulis machinosus</name>
    <dbReference type="NCBI Taxonomy" id="2984211"/>
    <lineage>
        <taxon>Bacteria</taxon>
        <taxon>Pseudomonadati</taxon>
        <taxon>Pseudomonadota</taxon>
        <taxon>Alphaproteobacteria</taxon>
        <taxon>Caulobacterales</taxon>
        <taxon>Caulobacteraceae</taxon>
        <taxon>Asticcacaulis</taxon>
    </lineage>
</organism>
<dbReference type="InterPro" id="IPR036249">
    <property type="entry name" value="Thioredoxin-like_sf"/>
</dbReference>
<keyword evidence="2" id="KW-1133">Transmembrane helix</keyword>
<sequence length="262" mass="27851">MPNPPETVKPDLPPPARWKTGFSKPNIAIALGTVAVVLAGAPYVVPGVQSLQVRQGLTNQPKILEETIKKLDEVKAAEKQKAADVAIKANYEALYDDPRDPVIGDANAPITIIEFADYNCGVCKAFTPELEALLAENTDVKLIIKEYPVIDPVPSRALASYALATKDSGRYDEVHSAFMTSKFTTEADVMQALTTLGFDAQAVATKAKSEAIQDHINTVEKLGAQLGINGTPTFIVGGILVNGADLNGLNAAIAAQRKVTAK</sequence>
<keyword evidence="2" id="KW-0472">Membrane</keyword>
<comment type="function">
    <text evidence="1">May be required for disulfide bond formation in some proteins.</text>
</comment>
<evidence type="ECO:0000313" key="4">
    <source>
        <dbReference type="EMBL" id="MDC7674642.1"/>
    </source>
</evidence>
<proteinExistence type="predicted"/>
<dbReference type="InterPro" id="IPR013766">
    <property type="entry name" value="Thioredoxin_domain"/>
</dbReference>
<keyword evidence="5" id="KW-1185">Reference proteome</keyword>
<evidence type="ECO:0000259" key="3">
    <source>
        <dbReference type="PROSITE" id="PS51352"/>
    </source>
</evidence>
<dbReference type="InterPro" id="IPR051470">
    <property type="entry name" value="Thiol:disulfide_interchange"/>
</dbReference>
<evidence type="ECO:0000313" key="5">
    <source>
        <dbReference type="Proteomes" id="UP001218579"/>
    </source>
</evidence>
<evidence type="ECO:0000256" key="2">
    <source>
        <dbReference type="SAM" id="Phobius"/>
    </source>
</evidence>
<name>A0ABT5HEG3_9CAUL</name>
<dbReference type="EMBL" id="JAQQKV010000001">
    <property type="protein sequence ID" value="MDC7674642.1"/>
    <property type="molecule type" value="Genomic_DNA"/>
</dbReference>
<feature type="domain" description="Thioredoxin" evidence="3">
    <location>
        <begin position="76"/>
        <end position="258"/>
    </location>
</feature>
<feature type="transmembrane region" description="Helical" evidence="2">
    <location>
        <begin position="27"/>
        <end position="45"/>
    </location>
</feature>
<dbReference type="Proteomes" id="UP001218579">
    <property type="component" value="Unassembled WGS sequence"/>
</dbReference>
<protein>
    <submittedName>
        <fullName evidence="4">Thioredoxin domain-containing protein</fullName>
    </submittedName>
</protein>
<accession>A0ABT5HEG3</accession>
<dbReference type="InterPro" id="IPR012336">
    <property type="entry name" value="Thioredoxin-like_fold"/>
</dbReference>
<dbReference type="Pfam" id="PF13462">
    <property type="entry name" value="Thioredoxin_4"/>
    <property type="match status" value="1"/>
</dbReference>
<reference evidence="4 5" key="1">
    <citation type="submission" date="2023-01" db="EMBL/GenBank/DDBJ databases">
        <title>Novel species of the genus Asticcacaulis isolated from rivers.</title>
        <authorList>
            <person name="Lu H."/>
        </authorList>
    </citation>
    <scope>NUCLEOTIDE SEQUENCE [LARGE SCALE GENOMIC DNA]</scope>
    <source>
        <strain evidence="4 5">LKC15W</strain>
    </source>
</reference>